<evidence type="ECO:0000313" key="3">
    <source>
        <dbReference type="Proteomes" id="UP001175211"/>
    </source>
</evidence>
<dbReference type="AlphaFoldDB" id="A0AA39TV72"/>
<dbReference type="EMBL" id="JAUEPS010000012">
    <property type="protein sequence ID" value="KAK0460620.1"/>
    <property type="molecule type" value="Genomic_DNA"/>
</dbReference>
<evidence type="ECO:0000256" key="1">
    <source>
        <dbReference type="SAM" id="MobiDB-lite"/>
    </source>
</evidence>
<reference evidence="2" key="1">
    <citation type="submission" date="2023-06" db="EMBL/GenBank/DDBJ databases">
        <authorList>
            <consortium name="Lawrence Berkeley National Laboratory"/>
            <person name="Ahrendt S."/>
            <person name="Sahu N."/>
            <person name="Indic B."/>
            <person name="Wong-Bajracharya J."/>
            <person name="Merenyi Z."/>
            <person name="Ke H.-M."/>
            <person name="Monk M."/>
            <person name="Kocsube S."/>
            <person name="Drula E."/>
            <person name="Lipzen A."/>
            <person name="Balint B."/>
            <person name="Henrissat B."/>
            <person name="Andreopoulos B."/>
            <person name="Martin F.M."/>
            <person name="Harder C.B."/>
            <person name="Rigling D."/>
            <person name="Ford K.L."/>
            <person name="Foster G.D."/>
            <person name="Pangilinan J."/>
            <person name="Papanicolaou A."/>
            <person name="Barry K."/>
            <person name="LaButti K."/>
            <person name="Viragh M."/>
            <person name="Koriabine M."/>
            <person name="Yan M."/>
            <person name="Riley R."/>
            <person name="Champramary S."/>
            <person name="Plett K.L."/>
            <person name="Tsai I.J."/>
            <person name="Slot J."/>
            <person name="Sipos G."/>
            <person name="Plett J."/>
            <person name="Nagy L.G."/>
            <person name="Grigoriev I.V."/>
        </authorList>
    </citation>
    <scope>NUCLEOTIDE SEQUENCE</scope>
    <source>
        <strain evidence="2">CCBAS 213</strain>
    </source>
</reference>
<evidence type="ECO:0000313" key="2">
    <source>
        <dbReference type="EMBL" id="KAK0460620.1"/>
    </source>
</evidence>
<dbReference type="RefSeq" id="XP_060332659.1">
    <property type="nucleotide sequence ID" value="XM_060469490.1"/>
</dbReference>
<sequence>MSSSTARNSDSDSGLAREVKQTSSAKTWRERLLAWAVHGLLLWTQIEMLLLQRSVNIISTVLSKRFKPIRPTACEHCHNFNHRVSQTRTRLRHREQDGGTVLSTTLRHPDTDRTDLVLCYSQEVDNLCSVPGDVIGSRRGFMKTIMGKAKYVTNFGEENIGDPPGKEIMEMTGSSHDLGKEDTTTQAHVGLSIAAYITTSTTCSAATHNRQIQHYRERKVFRTAFQKAGRSHNSDWQNTGVLGKRKEKNGERDINPEA</sequence>
<accession>A0AA39TV72</accession>
<dbReference type="GeneID" id="85353038"/>
<protein>
    <submittedName>
        <fullName evidence="2">Uncharacterized protein</fullName>
    </submittedName>
</protein>
<proteinExistence type="predicted"/>
<keyword evidence="3" id="KW-1185">Reference proteome</keyword>
<name>A0AA39TV72_ARMTA</name>
<organism evidence="2 3">
    <name type="scientific">Armillaria tabescens</name>
    <name type="common">Ringless honey mushroom</name>
    <name type="synonym">Agaricus tabescens</name>
    <dbReference type="NCBI Taxonomy" id="1929756"/>
    <lineage>
        <taxon>Eukaryota</taxon>
        <taxon>Fungi</taxon>
        <taxon>Dikarya</taxon>
        <taxon>Basidiomycota</taxon>
        <taxon>Agaricomycotina</taxon>
        <taxon>Agaricomycetes</taxon>
        <taxon>Agaricomycetidae</taxon>
        <taxon>Agaricales</taxon>
        <taxon>Marasmiineae</taxon>
        <taxon>Physalacriaceae</taxon>
        <taxon>Desarmillaria</taxon>
    </lineage>
</organism>
<dbReference type="Proteomes" id="UP001175211">
    <property type="component" value="Unassembled WGS sequence"/>
</dbReference>
<feature type="compositionally biased region" description="Basic and acidic residues" evidence="1">
    <location>
        <begin position="248"/>
        <end position="258"/>
    </location>
</feature>
<gene>
    <name evidence="2" type="ORF">EV420DRAFT_1478379</name>
</gene>
<comment type="caution">
    <text evidence="2">The sequence shown here is derived from an EMBL/GenBank/DDBJ whole genome shotgun (WGS) entry which is preliminary data.</text>
</comment>
<feature type="region of interest" description="Disordered" evidence="1">
    <location>
        <begin position="227"/>
        <end position="258"/>
    </location>
</feature>